<evidence type="ECO:0000256" key="5">
    <source>
        <dbReference type="ARBA" id="ARBA00023125"/>
    </source>
</evidence>
<dbReference type="PROSITE" id="PS51507">
    <property type="entry name" value="IRF_2"/>
    <property type="match status" value="1"/>
</dbReference>
<evidence type="ECO:0000256" key="2">
    <source>
        <dbReference type="ARBA" id="ARBA00022499"/>
    </source>
</evidence>
<keyword evidence="5" id="KW-0238">DNA-binding</keyword>
<keyword evidence="7" id="KW-0804">Transcription</keyword>
<evidence type="ECO:0000256" key="4">
    <source>
        <dbReference type="ARBA" id="ARBA00023015"/>
    </source>
</evidence>
<evidence type="ECO:0000256" key="8">
    <source>
        <dbReference type="ARBA" id="ARBA00023242"/>
    </source>
</evidence>
<keyword evidence="4" id="KW-0805">Transcription regulation</keyword>
<comment type="subcellular location">
    <subcellularLocation>
        <location evidence="1">Nucleus</location>
    </subcellularLocation>
</comment>
<protein>
    <recommendedName>
        <fullName evidence="10">IRF tryptophan pentad repeat domain-containing protein</fullName>
    </recommendedName>
</protein>
<name>A0A484CNJ4_PERFV</name>
<organism evidence="11 12">
    <name type="scientific">Perca flavescens</name>
    <name type="common">American yellow perch</name>
    <name type="synonym">Morone flavescens</name>
    <dbReference type="NCBI Taxonomy" id="8167"/>
    <lineage>
        <taxon>Eukaryota</taxon>
        <taxon>Metazoa</taxon>
        <taxon>Chordata</taxon>
        <taxon>Craniata</taxon>
        <taxon>Vertebrata</taxon>
        <taxon>Euteleostomi</taxon>
        <taxon>Actinopterygii</taxon>
        <taxon>Neopterygii</taxon>
        <taxon>Teleostei</taxon>
        <taxon>Neoteleostei</taxon>
        <taxon>Acanthomorphata</taxon>
        <taxon>Eupercaria</taxon>
        <taxon>Perciformes</taxon>
        <taxon>Percoidei</taxon>
        <taxon>Percidae</taxon>
        <taxon>Percinae</taxon>
        <taxon>Perca</taxon>
    </lineage>
</organism>
<dbReference type="Gene3D" id="1.10.10.10">
    <property type="entry name" value="Winged helix-like DNA-binding domain superfamily/Winged helix DNA-binding domain"/>
    <property type="match status" value="1"/>
</dbReference>
<evidence type="ECO:0000256" key="6">
    <source>
        <dbReference type="ARBA" id="ARBA00023159"/>
    </source>
</evidence>
<dbReference type="STRING" id="8167.A0A484CNJ4"/>
<feature type="compositionally biased region" description="Basic residues" evidence="9">
    <location>
        <begin position="213"/>
        <end position="229"/>
    </location>
</feature>
<dbReference type="InterPro" id="IPR036390">
    <property type="entry name" value="WH_DNA-bd_sf"/>
</dbReference>
<dbReference type="Proteomes" id="UP000295070">
    <property type="component" value="Chromosome 13"/>
</dbReference>
<dbReference type="PANTHER" id="PTHR11949">
    <property type="entry name" value="INTERFERON REGULATORY FACTOR"/>
    <property type="match status" value="1"/>
</dbReference>
<dbReference type="CDD" id="cd00103">
    <property type="entry name" value="IRF"/>
    <property type="match status" value="1"/>
</dbReference>
<accession>A0A484CNJ4</accession>
<keyword evidence="6" id="KW-0010">Activator</keyword>
<feature type="domain" description="IRF tryptophan pentad repeat" evidence="10">
    <location>
        <begin position="100"/>
        <end position="207"/>
    </location>
</feature>
<dbReference type="InterPro" id="IPR036388">
    <property type="entry name" value="WH-like_DNA-bd_sf"/>
</dbReference>
<dbReference type="InterPro" id="IPR019817">
    <property type="entry name" value="Interferon_reg_fac_CS"/>
</dbReference>
<dbReference type="PROSITE" id="PS00601">
    <property type="entry name" value="IRF_1"/>
    <property type="match status" value="1"/>
</dbReference>
<evidence type="ECO:0000256" key="9">
    <source>
        <dbReference type="SAM" id="MobiDB-lite"/>
    </source>
</evidence>
<feature type="region of interest" description="Disordered" evidence="9">
    <location>
        <begin position="199"/>
        <end position="258"/>
    </location>
</feature>
<feature type="compositionally biased region" description="Polar residues" evidence="9">
    <location>
        <begin position="239"/>
        <end position="258"/>
    </location>
</feature>
<dbReference type="GO" id="GO:0000978">
    <property type="term" value="F:RNA polymerase II cis-regulatory region sequence-specific DNA binding"/>
    <property type="evidence" value="ECO:0007669"/>
    <property type="project" value="TreeGrafter"/>
</dbReference>
<dbReference type="GO" id="GO:0000981">
    <property type="term" value="F:DNA-binding transcription factor activity, RNA polymerase II-specific"/>
    <property type="evidence" value="ECO:0007669"/>
    <property type="project" value="TreeGrafter"/>
</dbReference>
<evidence type="ECO:0000313" key="12">
    <source>
        <dbReference type="Proteomes" id="UP000295070"/>
    </source>
</evidence>
<dbReference type="SMART" id="SM00348">
    <property type="entry name" value="IRF"/>
    <property type="match status" value="1"/>
</dbReference>
<reference evidence="11 12" key="1">
    <citation type="submission" date="2019-01" db="EMBL/GenBank/DDBJ databases">
        <title>A chromosome-scale genome assembly of the yellow perch, Perca flavescens.</title>
        <authorList>
            <person name="Feron R."/>
            <person name="Morvezen R."/>
            <person name="Bestin A."/>
            <person name="Haffray P."/>
            <person name="Klopp C."/>
            <person name="Zahm M."/>
            <person name="Cabau C."/>
            <person name="Roques C."/>
            <person name="Donnadieu C."/>
            <person name="Bouchez O."/>
            <person name="Christie M."/>
            <person name="Larson W."/>
            <person name="Guiguen Y."/>
        </authorList>
    </citation>
    <scope>NUCLEOTIDE SEQUENCE [LARGE SCALE GENOMIC DNA]</scope>
    <source>
        <strain evidence="11">YP-PL-M2</strain>
        <tissue evidence="11">Blood</tissue>
    </source>
</reference>
<dbReference type="AlphaFoldDB" id="A0A484CNJ4"/>
<dbReference type="GO" id="GO:0005634">
    <property type="term" value="C:nucleus"/>
    <property type="evidence" value="ECO:0007669"/>
    <property type="project" value="UniProtKB-SubCell"/>
</dbReference>
<proteinExistence type="predicted"/>
<dbReference type="SUPFAM" id="SSF46785">
    <property type="entry name" value="Winged helix' DNA-binding domain"/>
    <property type="match status" value="1"/>
</dbReference>
<keyword evidence="8" id="KW-0539">Nucleus</keyword>
<gene>
    <name evidence="11" type="ORF">EPR50_G00140000</name>
</gene>
<evidence type="ECO:0000256" key="1">
    <source>
        <dbReference type="ARBA" id="ARBA00004123"/>
    </source>
</evidence>
<keyword evidence="2" id="KW-1017">Isopeptide bond</keyword>
<sequence>MIFPYESRFLPSLGNPTDRLPVKNSAGKLPAIPFQSRAGSCLLITQTQPARARKHTTREAPRWTATVALTAPVWGFPNSQSELCVQCTEQAKSANMPVQRLRMRPWLEKQIESNSVSGLTWVDKDKKMFAVPWKHAARHGWELDKDACLFKQWAIHTGKYVEGQTCDPKTWKANFRCAMNSLPDIEEVKDKSINKGHQAVRVFRMLPASPKSRDKRSKAKETKSRKKRLCKVEEDTDCSDTQSPMNESMTDDTLSTQENTVDSTVHTEEKDLFVSPAEVPEWSLSVEIGPGSFPSDIYQRFEVSPEHNSDYDYADDIIQICQQLEKDTNWMTNSLDDRGFLSNEACTSPGSQWSESSSADDLDDMPQYTTLGSDFMNPTDTVWNSFCQQIPRHSDF</sequence>
<keyword evidence="12" id="KW-1185">Reference proteome</keyword>
<dbReference type="FunFam" id="1.10.10.10:FF:000065">
    <property type="entry name" value="Interferon regulatory factor"/>
    <property type="match status" value="1"/>
</dbReference>
<comment type="caution">
    <text evidence="11">The sequence shown here is derived from an EMBL/GenBank/DDBJ whole genome shotgun (WGS) entry which is preliminary data.</text>
</comment>
<dbReference type="PANTHER" id="PTHR11949:SF3">
    <property type="entry name" value="INTERFERON REGULATORY FACTOR 1"/>
    <property type="match status" value="1"/>
</dbReference>
<dbReference type="EMBL" id="SCKG01000013">
    <property type="protein sequence ID" value="TDH05097.1"/>
    <property type="molecule type" value="Genomic_DNA"/>
</dbReference>
<evidence type="ECO:0000256" key="7">
    <source>
        <dbReference type="ARBA" id="ARBA00023163"/>
    </source>
</evidence>
<dbReference type="GO" id="GO:0002376">
    <property type="term" value="P:immune system process"/>
    <property type="evidence" value="ECO:0007669"/>
    <property type="project" value="TreeGrafter"/>
</dbReference>
<dbReference type="PRINTS" id="PR00267">
    <property type="entry name" value="INTFRNREGFCT"/>
</dbReference>
<dbReference type="InterPro" id="IPR001346">
    <property type="entry name" value="Interferon_reg_fact_DNA-bd_dom"/>
</dbReference>
<keyword evidence="3" id="KW-0832">Ubl conjugation</keyword>
<evidence type="ECO:0000259" key="10">
    <source>
        <dbReference type="PROSITE" id="PS51507"/>
    </source>
</evidence>
<evidence type="ECO:0000256" key="3">
    <source>
        <dbReference type="ARBA" id="ARBA00022843"/>
    </source>
</evidence>
<evidence type="ECO:0000313" key="11">
    <source>
        <dbReference type="EMBL" id="TDH05097.1"/>
    </source>
</evidence>
<dbReference type="Pfam" id="PF00605">
    <property type="entry name" value="IRF"/>
    <property type="match status" value="1"/>
</dbReference>